<evidence type="ECO:0008006" key="3">
    <source>
        <dbReference type="Google" id="ProtNLM"/>
    </source>
</evidence>
<protein>
    <recommendedName>
        <fullName evidence="3">Phosphoribosyl-ATP pyrophosphohydrolase</fullName>
    </recommendedName>
</protein>
<gene>
    <name evidence="1" type="ORF">CW751_08930</name>
</gene>
<comment type="caution">
    <text evidence="1">The sequence shown here is derived from an EMBL/GenBank/DDBJ whole genome shotgun (WGS) entry which is preliminary data.</text>
</comment>
<evidence type="ECO:0000313" key="1">
    <source>
        <dbReference type="EMBL" id="PKR80490.1"/>
    </source>
</evidence>
<proteinExistence type="predicted"/>
<sequence length="135" mass="15021">MEKSLSQLIKCVSAFHSCFSIENANAPCANIGNDAIELRYRLMREENEEYLSAAKNDDVTEVADALGDQLYVLLGTILKHGMEDVIVEVFQEIHRANMSKLDLNGKPVYRQDGKVGKGNAYVAPNIQSIIEKYGI</sequence>
<dbReference type="InterPro" id="IPR033653">
    <property type="entry name" value="NTP-PPase_DR2231-like"/>
</dbReference>
<dbReference type="Proteomes" id="UP000236654">
    <property type="component" value="Unassembled WGS sequence"/>
</dbReference>
<reference evidence="1 2" key="1">
    <citation type="submission" date="2017-12" db="EMBL/GenBank/DDBJ databases">
        <title>The draft genome sequence of Brumimicrobium saltpan LHR20.</title>
        <authorList>
            <person name="Do Z.-J."/>
            <person name="Luo H.-R."/>
        </authorList>
    </citation>
    <scope>NUCLEOTIDE SEQUENCE [LARGE SCALE GENOMIC DNA]</scope>
    <source>
        <strain evidence="1 2">LHR20</strain>
    </source>
</reference>
<dbReference type="AlphaFoldDB" id="A0A2I0R266"/>
<dbReference type="EMBL" id="PJNI01000009">
    <property type="protein sequence ID" value="PKR80490.1"/>
    <property type="molecule type" value="Genomic_DNA"/>
</dbReference>
<name>A0A2I0R266_9FLAO</name>
<dbReference type="CDD" id="cd11530">
    <property type="entry name" value="NTP-PPase_DR2231_like"/>
    <property type="match status" value="1"/>
</dbReference>
<keyword evidence="2" id="KW-1185">Reference proteome</keyword>
<dbReference type="OrthoDB" id="9795188at2"/>
<accession>A0A2I0R266</accession>
<dbReference type="InterPro" id="IPR021130">
    <property type="entry name" value="PRib-ATP_PPHydrolase-like"/>
</dbReference>
<dbReference type="Gene3D" id="1.10.3420.10">
    <property type="entry name" value="putative ntp pyrophosphohydrolase like domain"/>
    <property type="match status" value="1"/>
</dbReference>
<dbReference type="Pfam" id="PF01503">
    <property type="entry name" value="PRA-PH"/>
    <property type="match status" value="1"/>
</dbReference>
<dbReference type="InterPro" id="IPR023292">
    <property type="entry name" value="NTP_PyroPHydrolase-like_dom_sf"/>
</dbReference>
<dbReference type="RefSeq" id="WP_101334660.1">
    <property type="nucleotide sequence ID" value="NZ_PJNI01000009.1"/>
</dbReference>
<evidence type="ECO:0000313" key="2">
    <source>
        <dbReference type="Proteomes" id="UP000236654"/>
    </source>
</evidence>
<organism evidence="1 2">
    <name type="scientific">Brumimicrobium salinarum</name>
    <dbReference type="NCBI Taxonomy" id="2058658"/>
    <lineage>
        <taxon>Bacteria</taxon>
        <taxon>Pseudomonadati</taxon>
        <taxon>Bacteroidota</taxon>
        <taxon>Flavobacteriia</taxon>
        <taxon>Flavobacteriales</taxon>
        <taxon>Crocinitomicaceae</taxon>
        <taxon>Brumimicrobium</taxon>
    </lineage>
</organism>